<keyword evidence="11" id="KW-1185">Reference proteome</keyword>
<protein>
    <recommendedName>
        <fullName evidence="9">MICOS complex subunit MIC10</fullName>
    </recommendedName>
</protein>
<evidence type="ECO:0000256" key="8">
    <source>
        <dbReference type="ARBA" id="ARBA00023136"/>
    </source>
</evidence>
<dbReference type="EMBL" id="ML121542">
    <property type="protein sequence ID" value="RPB24258.1"/>
    <property type="molecule type" value="Genomic_DNA"/>
</dbReference>
<evidence type="ECO:0000256" key="1">
    <source>
        <dbReference type="ARBA" id="ARBA00002689"/>
    </source>
</evidence>
<dbReference type="PANTHER" id="PTHR21304:SF0">
    <property type="entry name" value="MICOS COMPLEX SUBUNIT MIC10"/>
    <property type="match status" value="1"/>
</dbReference>
<organism evidence="10 11">
    <name type="scientific">Terfezia boudieri ATCC MYA-4762</name>
    <dbReference type="NCBI Taxonomy" id="1051890"/>
    <lineage>
        <taxon>Eukaryota</taxon>
        <taxon>Fungi</taxon>
        <taxon>Dikarya</taxon>
        <taxon>Ascomycota</taxon>
        <taxon>Pezizomycotina</taxon>
        <taxon>Pezizomycetes</taxon>
        <taxon>Pezizales</taxon>
        <taxon>Pezizaceae</taxon>
        <taxon>Terfezia</taxon>
    </lineage>
</organism>
<feature type="transmembrane region" description="Helical" evidence="9">
    <location>
        <begin position="35"/>
        <end position="54"/>
    </location>
</feature>
<keyword evidence="5 9" id="KW-0999">Mitochondrion inner membrane</keyword>
<dbReference type="InParanoid" id="A0A3N4LRE5"/>
<keyword evidence="4 9" id="KW-0812">Transmembrane</keyword>
<name>A0A3N4LRE5_9PEZI</name>
<evidence type="ECO:0000256" key="2">
    <source>
        <dbReference type="ARBA" id="ARBA00004434"/>
    </source>
</evidence>
<comment type="similarity">
    <text evidence="3 9">Belongs to the MICOS complex subunit Mic10 family.</text>
</comment>
<evidence type="ECO:0000256" key="3">
    <source>
        <dbReference type="ARBA" id="ARBA00006792"/>
    </source>
</evidence>
<evidence type="ECO:0000256" key="6">
    <source>
        <dbReference type="ARBA" id="ARBA00022989"/>
    </source>
</evidence>
<comment type="subunit">
    <text evidence="9">Component of the mitochondrial contact site and cristae organizing system (MICOS) complex.</text>
</comment>
<gene>
    <name evidence="10" type="ORF">L211DRAFT_808031</name>
</gene>
<keyword evidence="8 9" id="KW-0472">Membrane</keyword>
<evidence type="ECO:0000256" key="9">
    <source>
        <dbReference type="RuleBase" id="RU363011"/>
    </source>
</evidence>
<keyword evidence="6 9" id="KW-1133">Transmembrane helix</keyword>
<evidence type="ECO:0000256" key="7">
    <source>
        <dbReference type="ARBA" id="ARBA00023128"/>
    </source>
</evidence>
<dbReference type="Proteomes" id="UP000267821">
    <property type="component" value="Unassembled WGS sequence"/>
</dbReference>
<comment type="subcellular location">
    <subcellularLocation>
        <location evidence="2 9">Mitochondrion inner membrane</location>
        <topology evidence="2 9">Single-pass membrane protein</topology>
    </subcellularLocation>
</comment>
<accession>A0A3N4LRE5</accession>
<dbReference type="GO" id="GO:0061617">
    <property type="term" value="C:MICOS complex"/>
    <property type="evidence" value="ECO:0007669"/>
    <property type="project" value="UniProtKB-UniRule"/>
</dbReference>
<dbReference type="STRING" id="1051890.A0A3N4LRE5"/>
<comment type="function">
    <text evidence="1 9">Component of the MICOS complex, a large protein complex of the mitochondrial inner membrane that plays crucial roles in the maintenance of crista junctions, inner membrane architecture, and formation of contact sites to the outer membrane.</text>
</comment>
<proteinExistence type="inferred from homology"/>
<reference evidence="10 11" key="1">
    <citation type="journal article" date="2018" name="Nat. Ecol. Evol.">
        <title>Pezizomycetes genomes reveal the molecular basis of ectomycorrhizal truffle lifestyle.</title>
        <authorList>
            <person name="Murat C."/>
            <person name="Payen T."/>
            <person name="Noel B."/>
            <person name="Kuo A."/>
            <person name="Morin E."/>
            <person name="Chen J."/>
            <person name="Kohler A."/>
            <person name="Krizsan K."/>
            <person name="Balestrini R."/>
            <person name="Da Silva C."/>
            <person name="Montanini B."/>
            <person name="Hainaut M."/>
            <person name="Levati E."/>
            <person name="Barry K.W."/>
            <person name="Belfiori B."/>
            <person name="Cichocki N."/>
            <person name="Clum A."/>
            <person name="Dockter R.B."/>
            <person name="Fauchery L."/>
            <person name="Guy J."/>
            <person name="Iotti M."/>
            <person name="Le Tacon F."/>
            <person name="Lindquist E.A."/>
            <person name="Lipzen A."/>
            <person name="Malagnac F."/>
            <person name="Mello A."/>
            <person name="Molinier V."/>
            <person name="Miyauchi S."/>
            <person name="Poulain J."/>
            <person name="Riccioni C."/>
            <person name="Rubini A."/>
            <person name="Sitrit Y."/>
            <person name="Splivallo R."/>
            <person name="Traeger S."/>
            <person name="Wang M."/>
            <person name="Zifcakova L."/>
            <person name="Wipf D."/>
            <person name="Zambonelli A."/>
            <person name="Paolocci F."/>
            <person name="Nowrousian M."/>
            <person name="Ottonello S."/>
            <person name="Baldrian P."/>
            <person name="Spatafora J.W."/>
            <person name="Henrissat B."/>
            <person name="Nagy L.G."/>
            <person name="Aury J.M."/>
            <person name="Wincker P."/>
            <person name="Grigoriev I.V."/>
            <person name="Bonfante P."/>
            <person name="Martin F.M."/>
        </authorList>
    </citation>
    <scope>NUCLEOTIDE SEQUENCE [LARGE SCALE GENOMIC DNA]</scope>
    <source>
        <strain evidence="10 11">ATCC MYA-4762</strain>
    </source>
</reference>
<sequence length="97" mass="10260">MSSGPKTPATAVARTAPPPSEALLSEKWDRCLSNLLIKSTLGAGFGIVFSVLIFRRRAWPAWVGLGFGAGRGYAECDADFKGGSRSFGTVGERIVRG</sequence>
<evidence type="ECO:0000256" key="5">
    <source>
        <dbReference type="ARBA" id="ARBA00022792"/>
    </source>
</evidence>
<dbReference type="Pfam" id="PF04418">
    <property type="entry name" value="DUF543"/>
    <property type="match status" value="1"/>
</dbReference>
<evidence type="ECO:0000313" key="10">
    <source>
        <dbReference type="EMBL" id="RPB24258.1"/>
    </source>
</evidence>
<evidence type="ECO:0000256" key="4">
    <source>
        <dbReference type="ARBA" id="ARBA00022692"/>
    </source>
</evidence>
<evidence type="ECO:0000313" key="11">
    <source>
        <dbReference type="Proteomes" id="UP000267821"/>
    </source>
</evidence>
<dbReference type="PANTHER" id="PTHR21304">
    <property type="entry name" value="MICOS COMPLEX SUBUNIT MIC10"/>
    <property type="match status" value="1"/>
</dbReference>
<dbReference type="InterPro" id="IPR007512">
    <property type="entry name" value="Mic10"/>
</dbReference>
<keyword evidence="7 9" id="KW-0496">Mitochondrion</keyword>
<dbReference type="FunCoup" id="A0A3N4LRE5">
    <property type="interactions" value="85"/>
</dbReference>
<dbReference type="AlphaFoldDB" id="A0A3N4LRE5"/>
<dbReference type="OrthoDB" id="1916310at2759"/>